<keyword evidence="6" id="KW-0539">Nucleus</keyword>
<protein>
    <recommendedName>
        <fullName evidence="8">Zn(2)-C6 fungal-type domain-containing protein</fullName>
    </recommendedName>
</protein>
<dbReference type="SMART" id="SM00906">
    <property type="entry name" value="Fungal_trans"/>
    <property type="match status" value="1"/>
</dbReference>
<dbReference type="InterPro" id="IPR001138">
    <property type="entry name" value="Zn2Cys6_DnaBD"/>
</dbReference>
<dbReference type="CDD" id="cd12148">
    <property type="entry name" value="fungal_TF_MHR"/>
    <property type="match status" value="1"/>
</dbReference>
<keyword evidence="10" id="KW-1185">Reference proteome</keyword>
<dbReference type="EMBL" id="ML978069">
    <property type="protein sequence ID" value="KAF2015284.1"/>
    <property type="molecule type" value="Genomic_DNA"/>
</dbReference>
<reference evidence="9" key="1">
    <citation type="journal article" date="2020" name="Stud. Mycol.">
        <title>101 Dothideomycetes genomes: a test case for predicting lifestyles and emergence of pathogens.</title>
        <authorList>
            <person name="Haridas S."/>
            <person name="Albert R."/>
            <person name="Binder M."/>
            <person name="Bloem J."/>
            <person name="Labutti K."/>
            <person name="Salamov A."/>
            <person name="Andreopoulos B."/>
            <person name="Baker S."/>
            <person name="Barry K."/>
            <person name="Bills G."/>
            <person name="Bluhm B."/>
            <person name="Cannon C."/>
            <person name="Castanera R."/>
            <person name="Culley D."/>
            <person name="Daum C."/>
            <person name="Ezra D."/>
            <person name="Gonzalez J."/>
            <person name="Henrissat B."/>
            <person name="Kuo A."/>
            <person name="Liang C."/>
            <person name="Lipzen A."/>
            <person name="Lutzoni F."/>
            <person name="Magnuson J."/>
            <person name="Mondo S."/>
            <person name="Nolan M."/>
            <person name="Ohm R."/>
            <person name="Pangilinan J."/>
            <person name="Park H.-J."/>
            <person name="Ramirez L."/>
            <person name="Alfaro M."/>
            <person name="Sun H."/>
            <person name="Tritt A."/>
            <person name="Yoshinaga Y."/>
            <person name="Zwiers L.-H."/>
            <person name="Turgeon B."/>
            <person name="Goodwin S."/>
            <person name="Spatafora J."/>
            <person name="Crous P."/>
            <person name="Grigoriev I."/>
        </authorList>
    </citation>
    <scope>NUCLEOTIDE SEQUENCE</scope>
    <source>
        <strain evidence="9">CBS 175.79</strain>
    </source>
</reference>
<sequence>MPVTPRTQKRNAVETELESSRPPKRRAPKSIACQRCHAHKVKCSGGQPCTRCRDADGAPACVYPIKDRQIKISSQYIETILKDNERLRATTETPHGNLADDPIVEPPENAAETAEAQESVRNPLLQDRPWFESLASLDMPIHVTEAADAAFATRFRQTLGSFTKHMPRMSYVPDENIIQLSNTTQSIWPSPARARFLVQAALSTICRYYHMVRKEVVLESLERAIQNDGIADRLTTSKLYALFALGEVYSTKIHNTQSPFPGLTYFAMCRKMVTVPAERPLLDTLEIVLLLVVYSYALNRRHSASTFASSAVKLGTILGMHMSIPDYQFRDRDAREHRTRLWWTAYTFDRICSSKLGQPPSIPDDDVLADLPSDTGISEARKGDFEDAEYVIYQTELAKLSTQTISTIYSRRKHQTSFSQRVQLALRRLTGWVEALPPHLRLEPGVDSPVSHNQLVHLHLRFNQAVIVATRPVLLHVLRHHKESRSLPTGRKRDLPDSVIALAGTCVQCSRHSYRLLSDAWLHGFFPIFDYFNTQYLFSAANSLAVSSLLGWSQSRSDGESFNSAAEMLEQLAQSGSFAGKEYIQHIDAIKQSMAQSYPFGSSAEPLPTPSVAPQVGVRNEVSSENSTMTMTAGMALAAPSLQEFLAAPDLNLPLFEPSTLDGTQMSDWPELWDDGWAV</sequence>
<dbReference type="CDD" id="cd00067">
    <property type="entry name" value="GAL4"/>
    <property type="match status" value="1"/>
</dbReference>
<evidence type="ECO:0000256" key="3">
    <source>
        <dbReference type="ARBA" id="ARBA00023015"/>
    </source>
</evidence>
<dbReference type="GO" id="GO:0008270">
    <property type="term" value="F:zinc ion binding"/>
    <property type="evidence" value="ECO:0007669"/>
    <property type="project" value="InterPro"/>
</dbReference>
<dbReference type="OrthoDB" id="3266505at2759"/>
<evidence type="ECO:0000256" key="4">
    <source>
        <dbReference type="ARBA" id="ARBA00023125"/>
    </source>
</evidence>
<evidence type="ECO:0000313" key="9">
    <source>
        <dbReference type="EMBL" id="KAF2015284.1"/>
    </source>
</evidence>
<dbReference type="InterPro" id="IPR051711">
    <property type="entry name" value="Stress_Response_Reg"/>
</dbReference>
<evidence type="ECO:0000256" key="2">
    <source>
        <dbReference type="ARBA" id="ARBA00022723"/>
    </source>
</evidence>
<name>A0A6A5XSQ8_9PLEO</name>
<dbReference type="SMART" id="SM00066">
    <property type="entry name" value="GAL4"/>
    <property type="match status" value="1"/>
</dbReference>
<dbReference type="PROSITE" id="PS00463">
    <property type="entry name" value="ZN2_CY6_FUNGAL_1"/>
    <property type="match status" value="1"/>
</dbReference>
<comment type="subcellular location">
    <subcellularLocation>
        <location evidence="1">Nucleus</location>
    </subcellularLocation>
</comment>
<dbReference type="Pfam" id="PF00172">
    <property type="entry name" value="Zn_clus"/>
    <property type="match status" value="1"/>
</dbReference>
<dbReference type="PROSITE" id="PS50048">
    <property type="entry name" value="ZN2_CY6_FUNGAL_2"/>
    <property type="match status" value="1"/>
</dbReference>
<dbReference type="Proteomes" id="UP000799778">
    <property type="component" value="Unassembled WGS sequence"/>
</dbReference>
<feature type="region of interest" description="Disordered" evidence="7">
    <location>
        <begin position="92"/>
        <end position="117"/>
    </location>
</feature>
<dbReference type="GO" id="GO:0045944">
    <property type="term" value="P:positive regulation of transcription by RNA polymerase II"/>
    <property type="evidence" value="ECO:0007669"/>
    <property type="project" value="TreeGrafter"/>
</dbReference>
<gene>
    <name evidence="9" type="ORF">BU24DRAFT_441097</name>
</gene>
<feature type="compositionally biased region" description="Low complexity" evidence="7">
    <location>
        <begin position="106"/>
        <end position="117"/>
    </location>
</feature>
<evidence type="ECO:0000256" key="5">
    <source>
        <dbReference type="ARBA" id="ARBA00023163"/>
    </source>
</evidence>
<dbReference type="GO" id="GO:0005634">
    <property type="term" value="C:nucleus"/>
    <property type="evidence" value="ECO:0007669"/>
    <property type="project" value="UniProtKB-SubCell"/>
</dbReference>
<accession>A0A6A5XSQ8</accession>
<evidence type="ECO:0000259" key="8">
    <source>
        <dbReference type="PROSITE" id="PS50048"/>
    </source>
</evidence>
<dbReference type="GO" id="GO:0000981">
    <property type="term" value="F:DNA-binding transcription factor activity, RNA polymerase II-specific"/>
    <property type="evidence" value="ECO:0007669"/>
    <property type="project" value="InterPro"/>
</dbReference>
<keyword evidence="3" id="KW-0805">Transcription regulation</keyword>
<evidence type="ECO:0000256" key="1">
    <source>
        <dbReference type="ARBA" id="ARBA00004123"/>
    </source>
</evidence>
<dbReference type="GO" id="GO:0043565">
    <property type="term" value="F:sequence-specific DNA binding"/>
    <property type="evidence" value="ECO:0007669"/>
    <property type="project" value="TreeGrafter"/>
</dbReference>
<dbReference type="AlphaFoldDB" id="A0A6A5XSQ8"/>
<dbReference type="SUPFAM" id="SSF57701">
    <property type="entry name" value="Zn2/Cys6 DNA-binding domain"/>
    <property type="match status" value="1"/>
</dbReference>
<feature type="region of interest" description="Disordered" evidence="7">
    <location>
        <begin position="1"/>
        <end position="29"/>
    </location>
</feature>
<evidence type="ECO:0000256" key="7">
    <source>
        <dbReference type="SAM" id="MobiDB-lite"/>
    </source>
</evidence>
<dbReference type="Pfam" id="PF04082">
    <property type="entry name" value="Fungal_trans"/>
    <property type="match status" value="1"/>
</dbReference>
<dbReference type="GeneID" id="54287810"/>
<dbReference type="Gene3D" id="4.10.240.10">
    <property type="entry name" value="Zn(2)-C6 fungal-type DNA-binding domain"/>
    <property type="match status" value="1"/>
</dbReference>
<evidence type="ECO:0000313" key="10">
    <source>
        <dbReference type="Proteomes" id="UP000799778"/>
    </source>
</evidence>
<feature type="domain" description="Zn(2)-C6 fungal-type" evidence="8">
    <location>
        <begin position="32"/>
        <end position="63"/>
    </location>
</feature>
<dbReference type="PANTHER" id="PTHR47540">
    <property type="entry name" value="THIAMINE REPRESSIBLE GENES REGULATORY PROTEIN THI5"/>
    <property type="match status" value="1"/>
</dbReference>
<organism evidence="9 10">
    <name type="scientific">Aaosphaeria arxii CBS 175.79</name>
    <dbReference type="NCBI Taxonomy" id="1450172"/>
    <lineage>
        <taxon>Eukaryota</taxon>
        <taxon>Fungi</taxon>
        <taxon>Dikarya</taxon>
        <taxon>Ascomycota</taxon>
        <taxon>Pezizomycotina</taxon>
        <taxon>Dothideomycetes</taxon>
        <taxon>Pleosporomycetidae</taxon>
        <taxon>Pleosporales</taxon>
        <taxon>Pleosporales incertae sedis</taxon>
        <taxon>Aaosphaeria</taxon>
    </lineage>
</organism>
<dbReference type="InterPro" id="IPR036864">
    <property type="entry name" value="Zn2-C6_fun-type_DNA-bd_sf"/>
</dbReference>
<dbReference type="RefSeq" id="XP_033383623.1">
    <property type="nucleotide sequence ID" value="XM_033530413.1"/>
</dbReference>
<dbReference type="GO" id="GO:0006351">
    <property type="term" value="P:DNA-templated transcription"/>
    <property type="evidence" value="ECO:0007669"/>
    <property type="project" value="InterPro"/>
</dbReference>
<keyword evidence="5" id="KW-0804">Transcription</keyword>
<proteinExistence type="predicted"/>
<dbReference type="PANTHER" id="PTHR47540:SF6">
    <property type="entry name" value="ZN(II)2CYS6 TRANSCRIPTION FACTOR (EUROFUNG)"/>
    <property type="match status" value="1"/>
</dbReference>
<dbReference type="InterPro" id="IPR007219">
    <property type="entry name" value="XnlR_reg_dom"/>
</dbReference>
<keyword evidence="4" id="KW-0238">DNA-binding</keyword>
<keyword evidence="2" id="KW-0479">Metal-binding</keyword>
<evidence type="ECO:0000256" key="6">
    <source>
        <dbReference type="ARBA" id="ARBA00023242"/>
    </source>
</evidence>